<dbReference type="GO" id="GO:0005992">
    <property type="term" value="P:trehalose biosynthetic process"/>
    <property type="evidence" value="ECO:0007669"/>
    <property type="project" value="InterPro"/>
</dbReference>
<evidence type="ECO:0000256" key="1">
    <source>
        <dbReference type="ARBA" id="ARBA00022801"/>
    </source>
</evidence>
<name>A0A919PPU5_9ACTN</name>
<dbReference type="NCBIfam" id="TIGR00685">
    <property type="entry name" value="T6PP"/>
    <property type="match status" value="1"/>
</dbReference>
<evidence type="ECO:0000313" key="4">
    <source>
        <dbReference type="EMBL" id="GIG46295.1"/>
    </source>
</evidence>
<dbReference type="EC" id="3.1.3.12" evidence="3"/>
<accession>A0A919PPU5</accession>
<dbReference type="InterPro" id="IPR036412">
    <property type="entry name" value="HAD-like_sf"/>
</dbReference>
<gene>
    <name evidence="4" type="ORF">Dsi01nite_043360</name>
</gene>
<comment type="catalytic activity">
    <reaction evidence="3">
        <text>alpha,alpha-trehalose 6-phosphate + H2O = alpha,alpha-trehalose + phosphate</text>
        <dbReference type="Rhea" id="RHEA:23420"/>
        <dbReference type="ChEBI" id="CHEBI:15377"/>
        <dbReference type="ChEBI" id="CHEBI:16551"/>
        <dbReference type="ChEBI" id="CHEBI:43474"/>
        <dbReference type="ChEBI" id="CHEBI:58429"/>
        <dbReference type="EC" id="3.1.3.12"/>
    </reaction>
</comment>
<keyword evidence="3" id="KW-0460">Magnesium</keyword>
<dbReference type="InterPro" id="IPR044651">
    <property type="entry name" value="OTSB-like"/>
</dbReference>
<keyword evidence="5" id="KW-1185">Reference proteome</keyword>
<sequence length="267" mass="28798">MAAPDTARSRAAILQLTAERAGHCAFFFDFDGTLAPIQEDPDTVHPADGIVEVLAEVNRRLGKVVIVSARPADFLRQRFAALPDVAVFGLYGLEVQRPGGLVETDPSAAPFVQVMSDLADRARAELPAGTRVEYKRLSVAVHFRNAPHLGPEVEQWGKERAGELGLRLQAGRMVVELKPPGQRDKGSVLREETEGHSCAWYFGDDVADLRAFAALTAREEADPDFVGVRVAVANAESGHALIEAADIHVDAPEAVPTLLRALLDQAP</sequence>
<evidence type="ECO:0000313" key="5">
    <source>
        <dbReference type="Proteomes" id="UP000660611"/>
    </source>
</evidence>
<comment type="pathway">
    <text evidence="3">Glycan biosynthesis; trehalose biosynthesis.</text>
</comment>
<dbReference type="PANTHER" id="PTHR43768">
    <property type="entry name" value="TREHALOSE 6-PHOSPHATE PHOSPHATASE"/>
    <property type="match status" value="1"/>
</dbReference>
<dbReference type="Gene3D" id="3.40.50.1000">
    <property type="entry name" value="HAD superfamily/HAD-like"/>
    <property type="match status" value="1"/>
</dbReference>
<dbReference type="PANTHER" id="PTHR43768:SF3">
    <property type="entry name" value="TREHALOSE 6-PHOSPHATE PHOSPHATASE"/>
    <property type="match status" value="1"/>
</dbReference>
<dbReference type="Proteomes" id="UP000660611">
    <property type="component" value="Unassembled WGS sequence"/>
</dbReference>
<dbReference type="AlphaFoldDB" id="A0A919PPU5"/>
<dbReference type="SUPFAM" id="SSF56784">
    <property type="entry name" value="HAD-like"/>
    <property type="match status" value="1"/>
</dbReference>
<dbReference type="Pfam" id="PF02358">
    <property type="entry name" value="Trehalose_PPase"/>
    <property type="match status" value="1"/>
</dbReference>
<evidence type="ECO:0000256" key="3">
    <source>
        <dbReference type="RuleBase" id="RU361117"/>
    </source>
</evidence>
<reference evidence="4" key="1">
    <citation type="submission" date="2021-01" db="EMBL/GenBank/DDBJ databases">
        <title>Whole genome shotgun sequence of Dactylosporangium siamense NBRC 106093.</title>
        <authorList>
            <person name="Komaki H."/>
            <person name="Tamura T."/>
        </authorList>
    </citation>
    <scope>NUCLEOTIDE SEQUENCE</scope>
    <source>
        <strain evidence="4">NBRC 106093</strain>
    </source>
</reference>
<organism evidence="4 5">
    <name type="scientific">Dactylosporangium siamense</name>
    <dbReference type="NCBI Taxonomy" id="685454"/>
    <lineage>
        <taxon>Bacteria</taxon>
        <taxon>Bacillati</taxon>
        <taxon>Actinomycetota</taxon>
        <taxon>Actinomycetes</taxon>
        <taxon>Micromonosporales</taxon>
        <taxon>Micromonosporaceae</taxon>
        <taxon>Dactylosporangium</taxon>
    </lineage>
</organism>
<comment type="cofactor">
    <cofactor evidence="3">
        <name>Mg(2+)</name>
        <dbReference type="ChEBI" id="CHEBI:18420"/>
    </cofactor>
</comment>
<comment type="similarity">
    <text evidence="3">Belongs to the trehalose phosphatase family.</text>
</comment>
<comment type="function">
    <text evidence="2 3">Removes the phosphate from trehalose 6-phosphate to produce free trehalose.</text>
</comment>
<keyword evidence="1 3" id="KW-0378">Hydrolase</keyword>
<dbReference type="GO" id="GO:0046872">
    <property type="term" value="F:metal ion binding"/>
    <property type="evidence" value="ECO:0007669"/>
    <property type="project" value="UniProtKB-KW"/>
</dbReference>
<dbReference type="EMBL" id="BONQ01000068">
    <property type="protein sequence ID" value="GIG46295.1"/>
    <property type="molecule type" value="Genomic_DNA"/>
</dbReference>
<protein>
    <recommendedName>
        <fullName evidence="3">Trehalose 6-phosphate phosphatase</fullName>
        <ecNumber evidence="3">3.1.3.12</ecNumber>
    </recommendedName>
</protein>
<comment type="caution">
    <text evidence="4">The sequence shown here is derived from an EMBL/GenBank/DDBJ whole genome shotgun (WGS) entry which is preliminary data.</text>
</comment>
<dbReference type="Gene3D" id="3.30.70.1020">
    <property type="entry name" value="Trehalose-6-phosphate phosphatase related protein, domain 2"/>
    <property type="match status" value="1"/>
</dbReference>
<dbReference type="GO" id="GO:0004805">
    <property type="term" value="F:trehalose-phosphatase activity"/>
    <property type="evidence" value="ECO:0007669"/>
    <property type="project" value="UniProtKB-EC"/>
</dbReference>
<dbReference type="InterPro" id="IPR003337">
    <property type="entry name" value="Trehalose_PPase"/>
</dbReference>
<evidence type="ECO:0000256" key="2">
    <source>
        <dbReference type="ARBA" id="ARBA00024179"/>
    </source>
</evidence>
<keyword evidence="3" id="KW-0479">Metal-binding</keyword>
<dbReference type="RefSeq" id="WP_203848073.1">
    <property type="nucleotide sequence ID" value="NZ_BAAAVW010000013.1"/>
</dbReference>
<dbReference type="InterPro" id="IPR023214">
    <property type="entry name" value="HAD_sf"/>
</dbReference>
<proteinExistence type="inferred from homology"/>